<dbReference type="PRINTS" id="PR00992">
    <property type="entry name" value="ALARACEMASE"/>
</dbReference>
<dbReference type="GO" id="GO:0030170">
    <property type="term" value="F:pyridoxal phosphate binding"/>
    <property type="evidence" value="ECO:0007669"/>
    <property type="project" value="UniProtKB-UniRule"/>
</dbReference>
<comment type="cofactor">
    <cofactor evidence="1 4 5">
        <name>pyridoxal 5'-phosphate</name>
        <dbReference type="ChEBI" id="CHEBI:597326"/>
    </cofactor>
</comment>
<reference evidence="8 9" key="1">
    <citation type="submission" date="2018-06" db="EMBL/GenBank/DDBJ databases">
        <title>Genomic Encyclopedia of Type Strains, Phase IV (KMG-IV): sequencing the most valuable type-strain genomes for metagenomic binning, comparative biology and taxonomic classification.</title>
        <authorList>
            <person name="Goeker M."/>
        </authorList>
    </citation>
    <scope>NUCLEOTIDE SEQUENCE [LARGE SCALE GENOMIC DNA]</scope>
    <source>
        <strain evidence="8 9">DSM 18048</strain>
    </source>
</reference>
<evidence type="ECO:0000259" key="7">
    <source>
        <dbReference type="SMART" id="SM01005"/>
    </source>
</evidence>
<dbReference type="UniPathway" id="UPA00042">
    <property type="reaction ID" value="UER00497"/>
</dbReference>
<dbReference type="OrthoDB" id="9813814at2"/>
<dbReference type="GO" id="GO:0005829">
    <property type="term" value="C:cytosol"/>
    <property type="evidence" value="ECO:0007669"/>
    <property type="project" value="TreeGrafter"/>
</dbReference>
<dbReference type="PANTHER" id="PTHR30511">
    <property type="entry name" value="ALANINE RACEMASE"/>
    <property type="match status" value="1"/>
</dbReference>
<comment type="catalytic activity">
    <reaction evidence="4">
        <text>L-alanine = D-alanine</text>
        <dbReference type="Rhea" id="RHEA:20249"/>
        <dbReference type="ChEBI" id="CHEBI:57416"/>
        <dbReference type="ChEBI" id="CHEBI:57972"/>
        <dbReference type="EC" id="5.1.1.1"/>
    </reaction>
</comment>
<dbReference type="SMART" id="SM01005">
    <property type="entry name" value="Ala_racemase_C"/>
    <property type="match status" value="1"/>
</dbReference>
<dbReference type="InterPro" id="IPR001608">
    <property type="entry name" value="Ala_racemase_N"/>
</dbReference>
<comment type="similarity">
    <text evidence="4">Belongs to the alanine racemase family.</text>
</comment>
<accession>A0A318SQQ9</accession>
<dbReference type="InterPro" id="IPR000821">
    <property type="entry name" value="Ala_racemase"/>
</dbReference>
<dbReference type="RefSeq" id="WP_110885581.1">
    <property type="nucleotide sequence ID" value="NZ_QJSX01000003.1"/>
</dbReference>
<dbReference type="SUPFAM" id="SSF51419">
    <property type="entry name" value="PLP-binding barrel"/>
    <property type="match status" value="1"/>
</dbReference>
<feature type="active site" description="Proton acceptor; specific for L-alanine" evidence="4">
    <location>
        <position position="250"/>
    </location>
</feature>
<dbReference type="InterPro" id="IPR009006">
    <property type="entry name" value="Ala_racemase/Decarboxylase_C"/>
</dbReference>
<sequence>MLPRAVAELLPHHLRANILALSRFAHAPVLLPVKANGYGHGLRLAVEATRDLACVWGFAVATPTEAVDAVEASGGKPVVLLTPFAAEEGAELAALGVRLTVSSLQDAASLPEGARVHLKVNTGMNRLGVWWEDAADVVAALAESGRLEGVMTHFSRADEPDLSHAREQLRRFQAVVADVPTGVLRHASNSGALLSFGPSAAFDLVRPGIASYGFPAETHLSNVVPLRPALRVRARVTHVQTVRAGEEVSYGGLWRAPRETRVATVGMGYADGLPRRASLKARVIVRGEPRTVLGRICMDQCMVDVDGLDVRPGEWVEVFGSDLLTAEAWAEAAGTNVYEVLTRLGERVRREVAPLPVRP</sequence>
<dbReference type="EMBL" id="QJSX01000003">
    <property type="protein sequence ID" value="PYE55213.1"/>
    <property type="molecule type" value="Genomic_DNA"/>
</dbReference>
<comment type="pathway">
    <text evidence="4">Amino-acid biosynthesis; D-alanine biosynthesis; D-alanine from L-alanine: step 1/1.</text>
</comment>
<dbReference type="Pfam" id="PF01168">
    <property type="entry name" value="Ala_racemase_N"/>
    <property type="match status" value="1"/>
</dbReference>
<dbReference type="InterPro" id="IPR011079">
    <property type="entry name" value="Ala_racemase_C"/>
</dbReference>
<keyword evidence="3 4" id="KW-0413">Isomerase</keyword>
<dbReference type="GO" id="GO:0008784">
    <property type="term" value="F:alanine racemase activity"/>
    <property type="evidence" value="ECO:0007669"/>
    <property type="project" value="UniProtKB-UniRule"/>
</dbReference>
<comment type="function">
    <text evidence="4">Catalyzes the interconversion of L-alanine and D-alanine. May also act on other amino acids.</text>
</comment>
<evidence type="ECO:0000256" key="2">
    <source>
        <dbReference type="ARBA" id="ARBA00022898"/>
    </source>
</evidence>
<dbReference type="EC" id="5.1.1.1" evidence="4"/>
<evidence type="ECO:0000256" key="3">
    <source>
        <dbReference type="ARBA" id="ARBA00023235"/>
    </source>
</evidence>
<dbReference type="SUPFAM" id="SSF50621">
    <property type="entry name" value="Alanine racemase C-terminal domain-like"/>
    <property type="match status" value="1"/>
</dbReference>
<evidence type="ECO:0000313" key="8">
    <source>
        <dbReference type="EMBL" id="PYE55213.1"/>
    </source>
</evidence>
<dbReference type="Gene3D" id="2.40.37.10">
    <property type="entry name" value="Lyase, Ornithine Decarboxylase, Chain A, domain 1"/>
    <property type="match status" value="1"/>
</dbReference>
<dbReference type="AlphaFoldDB" id="A0A318SQQ9"/>
<evidence type="ECO:0000256" key="1">
    <source>
        <dbReference type="ARBA" id="ARBA00001933"/>
    </source>
</evidence>
<dbReference type="CDD" id="cd00430">
    <property type="entry name" value="PLPDE_III_AR"/>
    <property type="match status" value="1"/>
</dbReference>
<dbReference type="Proteomes" id="UP000248326">
    <property type="component" value="Unassembled WGS sequence"/>
</dbReference>
<evidence type="ECO:0000313" key="9">
    <source>
        <dbReference type="Proteomes" id="UP000248326"/>
    </source>
</evidence>
<evidence type="ECO:0000256" key="4">
    <source>
        <dbReference type="HAMAP-Rule" id="MF_01201"/>
    </source>
</evidence>
<dbReference type="Gene3D" id="3.20.20.10">
    <property type="entry name" value="Alanine racemase"/>
    <property type="match status" value="1"/>
</dbReference>
<dbReference type="GO" id="GO:0030632">
    <property type="term" value="P:D-alanine biosynthetic process"/>
    <property type="evidence" value="ECO:0007669"/>
    <property type="project" value="UniProtKB-UniRule"/>
</dbReference>
<dbReference type="HAMAP" id="MF_01201">
    <property type="entry name" value="Ala_racemase"/>
    <property type="match status" value="1"/>
</dbReference>
<dbReference type="InterPro" id="IPR020622">
    <property type="entry name" value="Ala_racemase_pyridoxalP-BS"/>
</dbReference>
<feature type="domain" description="Alanine racemase C-terminal" evidence="7">
    <location>
        <begin position="229"/>
        <end position="353"/>
    </location>
</feature>
<feature type="binding site" evidence="4 6">
    <location>
        <position position="126"/>
    </location>
    <ligand>
        <name>substrate</name>
    </ligand>
</feature>
<dbReference type="InterPro" id="IPR029066">
    <property type="entry name" value="PLP-binding_barrel"/>
</dbReference>
<dbReference type="Pfam" id="PF00842">
    <property type="entry name" value="Ala_racemase_C"/>
    <property type="match status" value="1"/>
</dbReference>
<gene>
    <name evidence="8" type="ORF">DES52_10343</name>
</gene>
<feature type="binding site" evidence="4 6">
    <location>
        <position position="298"/>
    </location>
    <ligand>
        <name>substrate</name>
    </ligand>
</feature>
<dbReference type="NCBIfam" id="TIGR00492">
    <property type="entry name" value="alr"/>
    <property type="match status" value="1"/>
</dbReference>
<proteinExistence type="inferred from homology"/>
<evidence type="ECO:0000256" key="5">
    <source>
        <dbReference type="PIRSR" id="PIRSR600821-50"/>
    </source>
</evidence>
<dbReference type="PROSITE" id="PS00395">
    <property type="entry name" value="ALANINE_RACEMASE"/>
    <property type="match status" value="1"/>
</dbReference>
<comment type="caution">
    <text evidence="8">The sequence shown here is derived from an EMBL/GenBank/DDBJ whole genome shotgun (WGS) entry which is preliminary data.</text>
</comment>
<feature type="modified residue" description="N6-(pyridoxal phosphate)lysine" evidence="4 5">
    <location>
        <position position="34"/>
    </location>
</feature>
<dbReference type="PANTHER" id="PTHR30511:SF0">
    <property type="entry name" value="ALANINE RACEMASE, CATABOLIC-RELATED"/>
    <property type="match status" value="1"/>
</dbReference>
<keyword evidence="9" id="KW-1185">Reference proteome</keyword>
<keyword evidence="2 4" id="KW-0663">Pyridoxal phosphate</keyword>
<evidence type="ECO:0000256" key="6">
    <source>
        <dbReference type="PIRSR" id="PIRSR600821-52"/>
    </source>
</evidence>
<name>A0A318SQQ9_9DEIO</name>
<organism evidence="8 9">
    <name type="scientific">Deinococcus yavapaiensis KR-236</name>
    <dbReference type="NCBI Taxonomy" id="694435"/>
    <lineage>
        <taxon>Bacteria</taxon>
        <taxon>Thermotogati</taxon>
        <taxon>Deinococcota</taxon>
        <taxon>Deinococci</taxon>
        <taxon>Deinococcales</taxon>
        <taxon>Deinococcaceae</taxon>
        <taxon>Deinococcus</taxon>
    </lineage>
</organism>
<protein>
    <recommendedName>
        <fullName evidence="4">Alanine racemase</fullName>
        <ecNumber evidence="4">5.1.1.1</ecNumber>
    </recommendedName>
</protein>
<feature type="active site" description="Proton acceptor; specific for D-alanine" evidence="4">
    <location>
        <position position="34"/>
    </location>
</feature>